<dbReference type="EMBL" id="JAHHIF010000036">
    <property type="protein sequence ID" value="MBW4547180.1"/>
    <property type="molecule type" value="Genomic_DNA"/>
</dbReference>
<reference evidence="2" key="1">
    <citation type="submission" date="2021-05" db="EMBL/GenBank/DDBJ databases">
        <authorList>
            <person name="Pietrasiak N."/>
            <person name="Ward R."/>
            <person name="Stajich J.E."/>
            <person name="Kurbessoian T."/>
        </authorList>
    </citation>
    <scope>NUCLEOTIDE SEQUENCE</scope>
    <source>
        <strain evidence="2">CPER-KK1</strain>
    </source>
</reference>
<organism evidence="2 3">
    <name type="scientific">Symplocastrum torsivum CPER-KK1</name>
    <dbReference type="NCBI Taxonomy" id="450513"/>
    <lineage>
        <taxon>Bacteria</taxon>
        <taxon>Bacillati</taxon>
        <taxon>Cyanobacteriota</taxon>
        <taxon>Cyanophyceae</taxon>
        <taxon>Oscillatoriophycideae</taxon>
        <taxon>Oscillatoriales</taxon>
        <taxon>Microcoleaceae</taxon>
        <taxon>Symplocastrum</taxon>
    </lineage>
</organism>
<sequence>MIYQRFLKNLPAPVQMLMRPMWFFSIGLHGLLLLIPIPPQPEPEPASNPKKKAVKVTQLPPPPSPPSPQPSPSVQLPKPSPSVQPTLPPPIQPFPRLRQTPPLIVQPSPRVQPPQPSPVVDPITPTPTPSTPVASSTPVPSPTPTPLETPSPSPTPSPEPTPSPSPDEPFADFPHVDGVQPGCNNSLGCWQTADTQWRTVSENLKQNLEAQGYVVKKLELADDTGRSAYQVSKDGETKYYLNLLSIRQGTVYLLTKEQLTPEELNSAVAP</sequence>
<evidence type="ECO:0000313" key="2">
    <source>
        <dbReference type="EMBL" id="MBW4547180.1"/>
    </source>
</evidence>
<feature type="region of interest" description="Disordered" evidence="1">
    <location>
        <begin position="40"/>
        <end position="178"/>
    </location>
</feature>
<dbReference type="PRINTS" id="PR01217">
    <property type="entry name" value="PRICHEXTENSN"/>
</dbReference>
<protein>
    <submittedName>
        <fullName evidence="2">PepSY domain-containing protein</fullName>
    </submittedName>
</protein>
<evidence type="ECO:0000256" key="1">
    <source>
        <dbReference type="SAM" id="MobiDB-lite"/>
    </source>
</evidence>
<gene>
    <name evidence="2" type="ORF">KME25_22490</name>
</gene>
<reference evidence="2" key="2">
    <citation type="journal article" date="2022" name="Microbiol. Resour. Announc.">
        <title>Metagenome Sequencing to Explore Phylogenomics of Terrestrial Cyanobacteria.</title>
        <authorList>
            <person name="Ward R.D."/>
            <person name="Stajich J.E."/>
            <person name="Johansen J.R."/>
            <person name="Huntemann M."/>
            <person name="Clum A."/>
            <person name="Foster B."/>
            <person name="Foster B."/>
            <person name="Roux S."/>
            <person name="Palaniappan K."/>
            <person name="Varghese N."/>
            <person name="Mukherjee S."/>
            <person name="Reddy T.B.K."/>
            <person name="Daum C."/>
            <person name="Copeland A."/>
            <person name="Chen I.A."/>
            <person name="Ivanova N.N."/>
            <person name="Kyrpides N.C."/>
            <person name="Shapiro N."/>
            <person name="Eloe-Fadrosh E.A."/>
            <person name="Pietrasiak N."/>
        </authorList>
    </citation>
    <scope>NUCLEOTIDE SEQUENCE</scope>
    <source>
        <strain evidence="2">CPER-KK1</strain>
    </source>
</reference>
<feature type="compositionally biased region" description="Pro residues" evidence="1">
    <location>
        <begin position="139"/>
        <end position="167"/>
    </location>
</feature>
<comment type="caution">
    <text evidence="2">The sequence shown here is derived from an EMBL/GenBank/DDBJ whole genome shotgun (WGS) entry which is preliminary data.</text>
</comment>
<evidence type="ECO:0000313" key="3">
    <source>
        <dbReference type="Proteomes" id="UP000753908"/>
    </source>
</evidence>
<dbReference type="Proteomes" id="UP000753908">
    <property type="component" value="Unassembled WGS sequence"/>
</dbReference>
<feature type="compositionally biased region" description="Pro residues" evidence="1">
    <location>
        <begin position="78"/>
        <end position="93"/>
    </location>
</feature>
<proteinExistence type="predicted"/>
<accession>A0A951PNF6</accession>
<dbReference type="AlphaFoldDB" id="A0A951PNF6"/>
<feature type="compositionally biased region" description="Pro residues" evidence="1">
    <location>
        <begin position="110"/>
        <end position="130"/>
    </location>
</feature>
<name>A0A951PNF6_9CYAN</name>
<feature type="compositionally biased region" description="Pro residues" evidence="1">
    <location>
        <begin position="59"/>
        <end position="71"/>
    </location>
</feature>